<dbReference type="InterPro" id="IPR027417">
    <property type="entry name" value="P-loop_NTPase"/>
</dbReference>
<dbReference type="InterPro" id="IPR003593">
    <property type="entry name" value="AAA+_ATPase"/>
</dbReference>
<feature type="compositionally biased region" description="Low complexity" evidence="5">
    <location>
        <begin position="443"/>
        <end position="452"/>
    </location>
</feature>
<evidence type="ECO:0000313" key="8">
    <source>
        <dbReference type="Proteomes" id="UP000216984"/>
    </source>
</evidence>
<dbReference type="SMART" id="SM00382">
    <property type="entry name" value="AAA"/>
    <property type="match status" value="1"/>
</dbReference>
<evidence type="ECO:0000256" key="3">
    <source>
        <dbReference type="ARBA" id="ARBA00023015"/>
    </source>
</evidence>
<proteinExistence type="predicted"/>
<dbReference type="Pfam" id="PF25601">
    <property type="entry name" value="AAA_lid_14"/>
    <property type="match status" value="1"/>
</dbReference>
<dbReference type="Gene3D" id="1.10.8.60">
    <property type="match status" value="1"/>
</dbReference>
<dbReference type="Pfam" id="PF00158">
    <property type="entry name" value="Sigma54_activat"/>
    <property type="match status" value="1"/>
</dbReference>
<dbReference type="InterPro" id="IPR025944">
    <property type="entry name" value="Sigma_54_int_dom_CS"/>
</dbReference>
<feature type="region of interest" description="Disordered" evidence="5">
    <location>
        <begin position="443"/>
        <end position="462"/>
    </location>
</feature>
<keyword evidence="4" id="KW-0804">Transcription</keyword>
<keyword evidence="2" id="KW-0067">ATP-binding</keyword>
<dbReference type="GO" id="GO:0006355">
    <property type="term" value="P:regulation of DNA-templated transcription"/>
    <property type="evidence" value="ECO:0007669"/>
    <property type="project" value="InterPro"/>
</dbReference>
<sequence>MEQKRPLVWLSADSRQDTTGLPVEKHWQATFVNAASPPVALHPGWVGKPVGVCNLAGLSPEQAEGVRHWLELLPVRCWLALVQPSQKEQPEIQRLIRDYCQDYHTLPADWPRLNNSLGHMWGMSRLNQADNSAGHLGYQDVVLEGPSETIRRTRSLLRRFAATGEPVLIYGESGTGKEAAAEFVHRHSGRQHQPLVKVNCAALPPSLTQSELFGHERGAFTHALKARKGRIEAADGGTLVLAGADELTPEQQSAILRFLQEGQIEPVGSNRVITVDTRVIAICNTPLDQLVRQHQFREDVFYRLGNLTVTLPPLRQRLEDLPYLVDRILETGGGKNYRIGNATLIAMARHSWPGNLRELQNRLSQAMLLAKSLRLEPEDLGLLGAPLTSHPDRLSLEAYRAKADQEAISTSLSLTHQNISAAARLLKISRVSLYRLLEKHQLQHLSNHSSHQNPDRGNGEGS</sequence>
<dbReference type="GO" id="GO:0043565">
    <property type="term" value="F:sequence-specific DNA binding"/>
    <property type="evidence" value="ECO:0007669"/>
    <property type="project" value="InterPro"/>
</dbReference>
<dbReference type="Gene3D" id="1.10.10.60">
    <property type="entry name" value="Homeodomain-like"/>
    <property type="match status" value="1"/>
</dbReference>
<evidence type="ECO:0000256" key="4">
    <source>
        <dbReference type="ARBA" id="ARBA00023163"/>
    </source>
</evidence>
<name>A0A7Z1DT67_9GAMM</name>
<dbReference type="InterPro" id="IPR058031">
    <property type="entry name" value="AAA_lid_NorR"/>
</dbReference>
<dbReference type="GO" id="GO:0005524">
    <property type="term" value="F:ATP binding"/>
    <property type="evidence" value="ECO:0007669"/>
    <property type="project" value="UniProtKB-KW"/>
</dbReference>
<dbReference type="SUPFAM" id="SSF46689">
    <property type="entry name" value="Homeodomain-like"/>
    <property type="match status" value="1"/>
</dbReference>
<dbReference type="PROSITE" id="PS50045">
    <property type="entry name" value="SIGMA54_INTERACT_4"/>
    <property type="match status" value="1"/>
</dbReference>
<accession>A0A7Z1DT67</accession>
<dbReference type="RefSeq" id="WP_094625408.1">
    <property type="nucleotide sequence ID" value="NZ_NEFY01000009.1"/>
</dbReference>
<keyword evidence="3" id="KW-0805">Transcription regulation</keyword>
<keyword evidence="1" id="KW-0547">Nucleotide-binding</keyword>
<evidence type="ECO:0000256" key="5">
    <source>
        <dbReference type="SAM" id="MobiDB-lite"/>
    </source>
</evidence>
<dbReference type="InterPro" id="IPR002078">
    <property type="entry name" value="Sigma_54_int"/>
</dbReference>
<dbReference type="CDD" id="cd00009">
    <property type="entry name" value="AAA"/>
    <property type="match status" value="1"/>
</dbReference>
<evidence type="ECO:0000313" key="7">
    <source>
        <dbReference type="EMBL" id="OZC35536.1"/>
    </source>
</evidence>
<dbReference type="Proteomes" id="UP000216984">
    <property type="component" value="Unassembled WGS sequence"/>
</dbReference>
<evidence type="ECO:0000256" key="1">
    <source>
        <dbReference type="ARBA" id="ARBA00022741"/>
    </source>
</evidence>
<dbReference type="AlphaFoldDB" id="A0A7Z1DT67"/>
<dbReference type="Gene3D" id="3.40.50.300">
    <property type="entry name" value="P-loop containing nucleotide triphosphate hydrolases"/>
    <property type="match status" value="1"/>
</dbReference>
<feature type="domain" description="Sigma-54 factor interaction" evidence="6">
    <location>
        <begin position="143"/>
        <end position="368"/>
    </location>
</feature>
<feature type="compositionally biased region" description="Basic and acidic residues" evidence="5">
    <location>
        <begin position="453"/>
        <end position="462"/>
    </location>
</feature>
<dbReference type="FunFam" id="3.40.50.300:FF:000006">
    <property type="entry name" value="DNA-binding transcriptional regulator NtrC"/>
    <property type="match status" value="1"/>
</dbReference>
<dbReference type="InterPro" id="IPR009057">
    <property type="entry name" value="Homeodomain-like_sf"/>
</dbReference>
<dbReference type="PANTHER" id="PTHR32071">
    <property type="entry name" value="TRANSCRIPTIONAL REGULATORY PROTEIN"/>
    <property type="match status" value="1"/>
</dbReference>
<dbReference type="Pfam" id="PF20161">
    <property type="entry name" value="VpsR"/>
    <property type="match status" value="1"/>
</dbReference>
<dbReference type="InterPro" id="IPR045343">
    <property type="entry name" value="VpsR"/>
</dbReference>
<dbReference type="Pfam" id="PF02954">
    <property type="entry name" value="HTH_8"/>
    <property type="match status" value="1"/>
</dbReference>
<evidence type="ECO:0000259" key="6">
    <source>
        <dbReference type="PROSITE" id="PS50045"/>
    </source>
</evidence>
<evidence type="ECO:0000256" key="2">
    <source>
        <dbReference type="ARBA" id="ARBA00022840"/>
    </source>
</evidence>
<dbReference type="InterPro" id="IPR002197">
    <property type="entry name" value="HTH_Fis"/>
</dbReference>
<gene>
    <name evidence="7" type="ORF">B9Q17_00385</name>
</gene>
<keyword evidence="8" id="KW-1185">Reference proteome</keyword>
<dbReference type="SUPFAM" id="SSF52540">
    <property type="entry name" value="P-loop containing nucleoside triphosphate hydrolases"/>
    <property type="match status" value="1"/>
</dbReference>
<dbReference type="PANTHER" id="PTHR32071:SF120">
    <property type="entry name" value="TRANSCRIPTIONAL REGULATOR-RELATED"/>
    <property type="match status" value="1"/>
</dbReference>
<organism evidence="7 8">
    <name type="scientific">Marinobacter vinifirmus</name>
    <dbReference type="NCBI Taxonomy" id="355591"/>
    <lineage>
        <taxon>Bacteria</taxon>
        <taxon>Pseudomonadati</taxon>
        <taxon>Pseudomonadota</taxon>
        <taxon>Gammaproteobacteria</taxon>
        <taxon>Pseudomonadales</taxon>
        <taxon>Marinobacteraceae</taxon>
        <taxon>Marinobacter</taxon>
    </lineage>
</organism>
<dbReference type="PROSITE" id="PS00688">
    <property type="entry name" value="SIGMA54_INTERACT_3"/>
    <property type="match status" value="1"/>
</dbReference>
<protein>
    <submittedName>
        <fullName evidence="7">AAA family ATPase</fullName>
    </submittedName>
</protein>
<comment type="caution">
    <text evidence="7">The sequence shown here is derived from an EMBL/GenBank/DDBJ whole genome shotgun (WGS) entry which is preliminary data.</text>
</comment>
<reference evidence="7 8" key="1">
    <citation type="submission" date="2017-06" db="EMBL/GenBank/DDBJ databases">
        <title>Draft genome sequence of the halophilic bacterium Marinobacter vinifirmus FB1.</title>
        <authorList>
            <person name="Stepanov V.G."/>
            <person name="Roberts D.J."/>
            <person name="Fox G.E."/>
        </authorList>
    </citation>
    <scope>NUCLEOTIDE SEQUENCE [LARGE SCALE GENOMIC DNA]</scope>
    <source>
        <strain evidence="7 8">FB1</strain>
    </source>
</reference>
<dbReference type="EMBL" id="NEFY01000009">
    <property type="protein sequence ID" value="OZC35536.1"/>
    <property type="molecule type" value="Genomic_DNA"/>
</dbReference>